<dbReference type="EMBL" id="CP007739">
    <property type="protein sequence ID" value="AIE61516.1"/>
    <property type="molecule type" value="Genomic_DNA"/>
</dbReference>
<dbReference type="RefSeq" id="WP_003346743.1">
    <property type="nucleotide sequence ID" value="NZ_ADWW01000001.1"/>
</dbReference>
<name>I3EBG4_BACMM</name>
<dbReference type="HOGENOM" id="CLU_2551270_0_0_9"/>
<dbReference type="KEGG" id="bmet:BMMGA3_15815"/>
<proteinExistence type="predicted"/>
<feature type="region of interest" description="Disordered" evidence="2">
    <location>
        <begin position="62"/>
        <end position="82"/>
    </location>
</feature>
<accession>I3EBG4</accession>
<evidence type="ECO:0000313" key="4">
    <source>
        <dbReference type="Proteomes" id="UP000027602"/>
    </source>
</evidence>
<evidence type="ECO:0000256" key="2">
    <source>
        <dbReference type="SAM" id="MobiDB-lite"/>
    </source>
</evidence>
<protein>
    <submittedName>
        <fullName evidence="3">Uncharacterized protein</fullName>
    </submittedName>
</protein>
<reference evidence="3 4" key="1">
    <citation type="journal article" date="2015" name="BMC Genomics">
        <title>Transcriptome analysis of thermophilic methylotrophic Bacillus methanolicus MGA3 using RNA-sequencing provides detailed insights into its previously uncharted transcriptional landscape.</title>
        <authorList>
            <person name="Irla M."/>
            <person name="Neshat A."/>
            <person name="Brautaset T."/>
            <person name="Ruckert C."/>
            <person name="Kalinowski J."/>
            <person name="Wendisch V.F."/>
        </authorList>
    </citation>
    <scope>NUCLEOTIDE SEQUENCE [LARGE SCALE GENOMIC DNA]</scope>
    <source>
        <strain evidence="4">MGA3 / ATCC 53907</strain>
    </source>
</reference>
<gene>
    <name evidence="3" type="ORF">BMMGA3_15815</name>
</gene>
<dbReference type="Proteomes" id="UP000027602">
    <property type="component" value="Chromosome"/>
</dbReference>
<feature type="coiled-coil region" evidence="1">
    <location>
        <begin position="15"/>
        <end position="49"/>
    </location>
</feature>
<feature type="compositionally biased region" description="Basic and acidic residues" evidence="2">
    <location>
        <begin position="62"/>
        <end position="73"/>
    </location>
</feature>
<organism evidence="3 4">
    <name type="scientific">Bacillus methanolicus (strain MGA3 / ATCC 53907)</name>
    <dbReference type="NCBI Taxonomy" id="796606"/>
    <lineage>
        <taxon>Bacteria</taxon>
        <taxon>Bacillati</taxon>
        <taxon>Bacillota</taxon>
        <taxon>Bacilli</taxon>
        <taxon>Bacillales</taxon>
        <taxon>Bacillaceae</taxon>
        <taxon>Bacillus</taxon>
    </lineage>
</organism>
<keyword evidence="4" id="KW-1185">Reference proteome</keyword>
<dbReference type="AlphaFoldDB" id="I3EBG4"/>
<sequence>MKNHDDFGTRLEMLLESLIKMLGKTNEKVDKLNKRVQQLEWCMKNLTLRDKNTAIFNLVKEPPKNEHQQTEKSAKKHYSITI</sequence>
<evidence type="ECO:0000313" key="3">
    <source>
        <dbReference type="EMBL" id="AIE61516.1"/>
    </source>
</evidence>
<evidence type="ECO:0000256" key="1">
    <source>
        <dbReference type="SAM" id="Coils"/>
    </source>
</evidence>
<dbReference type="STRING" id="796606.BMMGA3_15815"/>
<keyword evidence="1" id="KW-0175">Coiled coil</keyword>